<reference evidence="5 6" key="1">
    <citation type="submission" date="2016-10" db="EMBL/GenBank/DDBJ databases">
        <authorList>
            <person name="de Groot N.N."/>
        </authorList>
    </citation>
    <scope>NUCLEOTIDE SEQUENCE [LARGE SCALE GENOMIC DNA]</scope>
    <source>
        <strain evidence="5 6">CPCC 100156</strain>
    </source>
</reference>
<gene>
    <name evidence="5" type="ORF">SAMN04487779_10242</name>
</gene>
<dbReference type="Gene3D" id="3.40.50.2300">
    <property type="match status" value="1"/>
</dbReference>
<accession>A0A1G7B9N2</accession>
<protein>
    <submittedName>
        <fullName evidence="5">Substrate-binding protein</fullName>
    </submittedName>
</protein>
<feature type="domain" description="Leucine-binding protein" evidence="4">
    <location>
        <begin position="2"/>
        <end position="78"/>
    </location>
</feature>
<dbReference type="GO" id="GO:0006865">
    <property type="term" value="P:amino acid transport"/>
    <property type="evidence" value="ECO:0007669"/>
    <property type="project" value="UniProtKB-KW"/>
</dbReference>
<evidence type="ECO:0000259" key="4">
    <source>
        <dbReference type="Pfam" id="PF13458"/>
    </source>
</evidence>
<keyword evidence="3" id="KW-0029">Amino-acid transport</keyword>
<proteinExistence type="inferred from homology"/>
<sequence>MTADHQNKPDVGSNIARQWIDRDGVDLIVDVGNSAVALAVNSVCRDKDKAYINSTAGTTELTGAQCSPVLVHWTYETCARIAHEALYG</sequence>
<dbReference type="EMBL" id="FMZX01000024">
    <property type="protein sequence ID" value="SDE23789.1"/>
    <property type="molecule type" value="Genomic_DNA"/>
</dbReference>
<name>A0A1G7B9N2_9PROT</name>
<dbReference type="InterPro" id="IPR028081">
    <property type="entry name" value="Leu-bd"/>
</dbReference>
<keyword evidence="6" id="KW-1185">Reference proteome</keyword>
<dbReference type="PANTHER" id="PTHR30483">
    <property type="entry name" value="LEUCINE-SPECIFIC-BINDING PROTEIN"/>
    <property type="match status" value="1"/>
</dbReference>
<dbReference type="InterPro" id="IPR028082">
    <property type="entry name" value="Peripla_BP_I"/>
</dbReference>
<evidence type="ECO:0000256" key="2">
    <source>
        <dbReference type="ARBA" id="ARBA00022729"/>
    </source>
</evidence>
<evidence type="ECO:0000256" key="1">
    <source>
        <dbReference type="ARBA" id="ARBA00010062"/>
    </source>
</evidence>
<dbReference type="InterPro" id="IPR051010">
    <property type="entry name" value="BCAA_transport"/>
</dbReference>
<keyword evidence="2" id="KW-0732">Signal</keyword>
<dbReference type="PANTHER" id="PTHR30483:SF6">
    <property type="entry name" value="PERIPLASMIC BINDING PROTEIN OF ABC TRANSPORTER FOR NATURAL AMINO ACIDS"/>
    <property type="match status" value="1"/>
</dbReference>
<evidence type="ECO:0000256" key="3">
    <source>
        <dbReference type="ARBA" id="ARBA00022970"/>
    </source>
</evidence>
<evidence type="ECO:0000313" key="6">
    <source>
        <dbReference type="Proteomes" id="UP000198925"/>
    </source>
</evidence>
<dbReference type="SUPFAM" id="SSF53822">
    <property type="entry name" value="Periplasmic binding protein-like I"/>
    <property type="match status" value="1"/>
</dbReference>
<dbReference type="Proteomes" id="UP000198925">
    <property type="component" value="Unassembled WGS sequence"/>
</dbReference>
<comment type="similarity">
    <text evidence="1">Belongs to the leucine-binding protein family.</text>
</comment>
<organism evidence="5 6">
    <name type="scientific">Belnapia rosea</name>
    <dbReference type="NCBI Taxonomy" id="938405"/>
    <lineage>
        <taxon>Bacteria</taxon>
        <taxon>Pseudomonadati</taxon>
        <taxon>Pseudomonadota</taxon>
        <taxon>Alphaproteobacteria</taxon>
        <taxon>Acetobacterales</taxon>
        <taxon>Roseomonadaceae</taxon>
        <taxon>Belnapia</taxon>
    </lineage>
</organism>
<dbReference type="AlphaFoldDB" id="A0A1G7B9N2"/>
<dbReference type="Pfam" id="PF13458">
    <property type="entry name" value="Peripla_BP_6"/>
    <property type="match status" value="1"/>
</dbReference>
<keyword evidence="3" id="KW-0813">Transport</keyword>
<evidence type="ECO:0000313" key="5">
    <source>
        <dbReference type="EMBL" id="SDE23789.1"/>
    </source>
</evidence>